<evidence type="ECO:0000256" key="4">
    <source>
        <dbReference type="ARBA" id="ARBA00022833"/>
    </source>
</evidence>
<dbReference type="PANTHER" id="PTHR38344">
    <property type="entry name" value="UPF0753 PROTEIN AQ_863"/>
    <property type="match status" value="1"/>
</dbReference>
<evidence type="ECO:0000256" key="5">
    <source>
        <dbReference type="ARBA" id="ARBA00023136"/>
    </source>
</evidence>
<dbReference type="HAMAP" id="MF_01871">
    <property type="entry name" value="DabA"/>
    <property type="match status" value="1"/>
</dbReference>
<feature type="binding site" evidence="6">
    <location>
        <position position="563"/>
    </location>
    <ligand>
        <name>Zn(2+)</name>
        <dbReference type="ChEBI" id="CHEBI:29105"/>
    </ligand>
</feature>
<keyword evidence="4 6" id="KW-0862">Zinc</keyword>
<comment type="caution">
    <text evidence="7">The sequence shown here is derived from an EMBL/GenBank/DDBJ whole genome shotgun (WGS) entry which is preliminary data.</text>
</comment>
<comment type="subcellular location">
    <subcellularLocation>
        <location evidence="6">Cell membrane</location>
        <topology evidence="6">Peripheral membrane protein</topology>
    </subcellularLocation>
</comment>
<feature type="binding site" evidence="6">
    <location>
        <position position="548"/>
    </location>
    <ligand>
        <name>Zn(2+)</name>
        <dbReference type="ChEBI" id="CHEBI:29105"/>
    </ligand>
</feature>
<comment type="similarity">
    <text evidence="6">Belongs to the inorganic carbon transporter (TC 9.A.2) DabA family.</text>
</comment>
<protein>
    <recommendedName>
        <fullName evidence="6">Probable inorganic carbon transporter subunit DabA</fullName>
    </recommendedName>
</protein>
<name>A0A7X1F6R3_9SPHN</name>
<dbReference type="InterPro" id="IPR018752">
    <property type="entry name" value="DabA"/>
</dbReference>
<evidence type="ECO:0000313" key="7">
    <source>
        <dbReference type="EMBL" id="MBC2651279.1"/>
    </source>
</evidence>
<keyword evidence="8" id="KW-1185">Reference proteome</keyword>
<sequence length="850" mass="89238">MNMMAPLTTAETQLTRTEVAGLVALAARSVPPLWPLESAIAVNPLAGFEDLPFAEAVHRAARRFGARESLPLTAWRGLLATGRIDPKALRDAAIRELGGIYAAEAQVAPGITALDLLMARLVDLPASGPEPEQDSTTADVAFLAKWCAAFFDQSQAASPMPHRDLGLYRAVLALAGHDPDYARLTGALGAQLLLTVSRDPLTAIAEGLSALGVSEGDEVDHLADLVARLPGWAGHIRWRGEHTDPANVSGAPAGMADLIALWLLIERAGALAPRTVPQATAHVGAARLAAHFGLETAAVDAALAAAHGAFGRIAALTEGALGALFMTAAEWSYRNQLVPRLEAAALEREAAAHQTAGAGPDAQLVFCIDVRSEPFRRALEAQGAYQTLGYAGFFGLPIALHRHGEERRKRFLPVLLAPQHDVAEAPVAGREDEAASLSAELAREQHTAALFGAAKQGTATAFATAEATGPLAGLLMAARTIGPRVLERVTRSLTPDRASALAPALDCCPTDGQRPAFTLDEKIGYASALFRLTGLTPQTARLVVLAGHGGSAVNNPYAAALDCGACGGHKGGANARILVAMLNDPAVRAGMAAHGLALPETTVFLAAEHDTTTDVVTIFDRDQVPASHAADLAALETSLARAGAVNRAHRAGLLGRSAEDLLTGAVHWGEVRPEWGLAGNAAFLVGPRDWTAGLDLEGRTFLHSYDWRADEDATALTTILTAPMVVAQWINCQYLFSTIDNSRYGSGDKVTQNVLGGIGVIQGNGGDLRIGLPRQSLFTDAGDPYHVPQRLLTVVLAPLARVEAVIQANEILGRLFGNGWVQLVVIDPETGRTRCWRPAGDPAAEGSTLH</sequence>
<organism evidence="7 8">
    <name type="scientific">Novosphingobium aerophilum</name>
    <dbReference type="NCBI Taxonomy" id="2839843"/>
    <lineage>
        <taxon>Bacteria</taxon>
        <taxon>Pseudomonadati</taxon>
        <taxon>Pseudomonadota</taxon>
        <taxon>Alphaproteobacteria</taxon>
        <taxon>Sphingomonadales</taxon>
        <taxon>Sphingomonadaceae</taxon>
        <taxon>Novosphingobium</taxon>
    </lineage>
</organism>
<reference evidence="7 8" key="1">
    <citation type="submission" date="2020-08" db="EMBL/GenBank/DDBJ databases">
        <title>The genome sequence of Novosphingobium flavum 4Y4.</title>
        <authorList>
            <person name="Liu Y."/>
        </authorList>
    </citation>
    <scope>NUCLEOTIDE SEQUENCE [LARGE SCALE GENOMIC DNA]</scope>
    <source>
        <strain evidence="7 8">4Y4</strain>
    </source>
</reference>
<evidence type="ECO:0000256" key="2">
    <source>
        <dbReference type="ARBA" id="ARBA00022475"/>
    </source>
</evidence>
<keyword evidence="5 6" id="KW-0472">Membrane</keyword>
<comment type="cofactor">
    <cofactor evidence="6">
        <name>Zn(2+)</name>
        <dbReference type="ChEBI" id="CHEBI:29105"/>
    </cofactor>
</comment>
<evidence type="ECO:0000256" key="3">
    <source>
        <dbReference type="ARBA" id="ARBA00022723"/>
    </source>
</evidence>
<dbReference type="GO" id="GO:0008270">
    <property type="term" value="F:zinc ion binding"/>
    <property type="evidence" value="ECO:0007669"/>
    <property type="project" value="UniProtKB-UniRule"/>
</dbReference>
<feature type="binding site" evidence="6">
    <location>
        <position position="367"/>
    </location>
    <ligand>
        <name>Zn(2+)</name>
        <dbReference type="ChEBI" id="CHEBI:29105"/>
    </ligand>
</feature>
<dbReference type="Proteomes" id="UP000520156">
    <property type="component" value="Unassembled WGS sequence"/>
</dbReference>
<gene>
    <name evidence="6" type="primary">dabA</name>
    <name evidence="7" type="ORF">H7F49_06155</name>
</gene>
<comment type="subunit">
    <text evidence="6">Forms a complex with DabB.</text>
</comment>
<dbReference type="PANTHER" id="PTHR38344:SF1">
    <property type="entry name" value="INORGANIC CARBON TRANSPORTER SUBUNIT DABA-RELATED"/>
    <property type="match status" value="1"/>
</dbReference>
<dbReference type="GO" id="GO:0005886">
    <property type="term" value="C:plasma membrane"/>
    <property type="evidence" value="ECO:0007669"/>
    <property type="project" value="UniProtKB-SubCell"/>
</dbReference>
<dbReference type="EMBL" id="JACLAU010000006">
    <property type="protein sequence ID" value="MBC2651279.1"/>
    <property type="molecule type" value="Genomic_DNA"/>
</dbReference>
<feature type="binding site" evidence="6">
    <location>
        <position position="369"/>
    </location>
    <ligand>
        <name>Zn(2+)</name>
        <dbReference type="ChEBI" id="CHEBI:29105"/>
    </ligand>
</feature>
<evidence type="ECO:0000313" key="8">
    <source>
        <dbReference type="Proteomes" id="UP000520156"/>
    </source>
</evidence>
<proteinExistence type="inferred from homology"/>
<accession>A0A7X1F6R3</accession>
<dbReference type="Pfam" id="PF10070">
    <property type="entry name" value="DabA"/>
    <property type="match status" value="1"/>
</dbReference>
<evidence type="ECO:0000256" key="1">
    <source>
        <dbReference type="ARBA" id="ARBA00022448"/>
    </source>
</evidence>
<keyword evidence="2 6" id="KW-1003">Cell membrane</keyword>
<comment type="function">
    <text evidence="6">Part of an energy-coupled inorganic carbon pump.</text>
</comment>
<dbReference type="RefSeq" id="WP_185682701.1">
    <property type="nucleotide sequence ID" value="NZ_JACLAU010000006.1"/>
</dbReference>
<keyword evidence="3 6" id="KW-0479">Metal-binding</keyword>
<evidence type="ECO:0000256" key="6">
    <source>
        <dbReference type="HAMAP-Rule" id="MF_01871"/>
    </source>
</evidence>
<dbReference type="AlphaFoldDB" id="A0A7X1F6R3"/>
<keyword evidence="1 6" id="KW-0813">Transport</keyword>